<dbReference type="InterPro" id="IPR004341">
    <property type="entry name" value="CAT_RNA-bd_dom"/>
</dbReference>
<dbReference type="InterPro" id="IPR036650">
    <property type="entry name" value="CAT_RNA-bd_dom_sf"/>
</dbReference>
<dbReference type="SMART" id="SM01061">
    <property type="entry name" value="CAT_RBD"/>
    <property type="match status" value="1"/>
</dbReference>
<dbReference type="SUPFAM" id="SSF63520">
    <property type="entry name" value="PTS-regulatory domain, PRD"/>
    <property type="match status" value="2"/>
</dbReference>
<organism evidence="3 4">
    <name type="scientific">Shimazuella alba</name>
    <dbReference type="NCBI Taxonomy" id="2690964"/>
    <lineage>
        <taxon>Bacteria</taxon>
        <taxon>Bacillati</taxon>
        <taxon>Bacillota</taxon>
        <taxon>Bacilli</taxon>
        <taxon>Bacillales</taxon>
        <taxon>Thermoactinomycetaceae</taxon>
        <taxon>Shimazuella</taxon>
    </lineage>
</organism>
<dbReference type="GO" id="GO:0006355">
    <property type="term" value="P:regulation of DNA-templated transcription"/>
    <property type="evidence" value="ECO:0007669"/>
    <property type="project" value="InterPro"/>
</dbReference>
<dbReference type="InterPro" id="IPR050661">
    <property type="entry name" value="BglG_antiterminators"/>
</dbReference>
<protein>
    <submittedName>
        <fullName evidence="3">PRD domain-containing protein</fullName>
    </submittedName>
</protein>
<dbReference type="InterPro" id="IPR036634">
    <property type="entry name" value="PRD_sf"/>
</dbReference>
<dbReference type="Gene3D" id="1.10.1790.10">
    <property type="entry name" value="PRD domain"/>
    <property type="match status" value="2"/>
</dbReference>
<dbReference type="GO" id="GO:0003723">
    <property type="term" value="F:RNA binding"/>
    <property type="evidence" value="ECO:0007669"/>
    <property type="project" value="InterPro"/>
</dbReference>
<keyword evidence="4" id="KW-1185">Reference proteome</keyword>
<sequence>MMNKDQTYTVDHVFNNNVVLVIDPSTNKETILLGKGLGFHQKKGAIIPYTDSRVEKKFYLEDEIYLEQYRNLLTQVDKDVFGISEEIIDLITKDFTDDINEYVHLALPDHIQFALYRIRNGLKIINPFLFEIKTLYNKEFALAKRAATLLSDTFNLKIPESEIGFLALHIHSALNYMPVHKTVTFASLLVDFVAMIERETNQSIHKESASYLQFVTNFRFAIERGHESHDIHASLLSSIETNIPVAFQYSQRLFWLIEKRLEIIPNKDEIALLSIDINRLLQKGEDT</sequence>
<name>A0A6I4VML9_9BACL</name>
<dbReference type="AlphaFoldDB" id="A0A6I4VML9"/>
<dbReference type="PANTHER" id="PTHR30185:SF16">
    <property type="entry name" value="PROTEIN GLCT"/>
    <property type="match status" value="1"/>
</dbReference>
<evidence type="ECO:0000313" key="3">
    <source>
        <dbReference type="EMBL" id="MXQ52273.1"/>
    </source>
</evidence>
<accession>A0A6I4VML9</accession>
<dbReference type="Gene3D" id="2.30.24.10">
    <property type="entry name" value="CAT RNA-binding domain"/>
    <property type="match status" value="1"/>
</dbReference>
<dbReference type="InterPro" id="IPR011608">
    <property type="entry name" value="PRD"/>
</dbReference>
<dbReference type="Pfam" id="PF00874">
    <property type="entry name" value="PRD"/>
    <property type="match status" value="2"/>
</dbReference>
<proteinExistence type="predicted"/>
<dbReference type="SUPFAM" id="SSF50151">
    <property type="entry name" value="SacY-like RNA-binding domain"/>
    <property type="match status" value="1"/>
</dbReference>
<dbReference type="Pfam" id="PF03123">
    <property type="entry name" value="CAT_RBD"/>
    <property type="match status" value="1"/>
</dbReference>
<keyword evidence="1" id="KW-0677">Repeat</keyword>
<feature type="domain" description="PRD" evidence="2">
    <location>
        <begin position="75"/>
        <end position="180"/>
    </location>
</feature>
<dbReference type="Proteomes" id="UP000430692">
    <property type="component" value="Unassembled WGS sequence"/>
</dbReference>
<dbReference type="RefSeq" id="WP_237446408.1">
    <property type="nucleotide sequence ID" value="NZ_WUUL01000001.1"/>
</dbReference>
<dbReference type="PANTHER" id="PTHR30185">
    <property type="entry name" value="CRYPTIC BETA-GLUCOSIDE BGL OPERON ANTITERMINATOR"/>
    <property type="match status" value="1"/>
</dbReference>
<dbReference type="PROSITE" id="PS51372">
    <property type="entry name" value="PRD_2"/>
    <property type="match status" value="2"/>
</dbReference>
<dbReference type="EMBL" id="WUUL01000001">
    <property type="protein sequence ID" value="MXQ52273.1"/>
    <property type="molecule type" value="Genomic_DNA"/>
</dbReference>
<feature type="domain" description="PRD" evidence="2">
    <location>
        <begin position="182"/>
        <end position="287"/>
    </location>
</feature>
<evidence type="ECO:0000313" key="4">
    <source>
        <dbReference type="Proteomes" id="UP000430692"/>
    </source>
</evidence>
<reference evidence="3 4" key="1">
    <citation type="submission" date="2019-12" db="EMBL/GenBank/DDBJ databases">
        <title>Whole-genome analyses of novel actinobacteria.</title>
        <authorList>
            <person name="Sahin N."/>
            <person name="Saygin H."/>
        </authorList>
    </citation>
    <scope>NUCLEOTIDE SEQUENCE [LARGE SCALE GENOMIC DNA]</scope>
    <source>
        <strain evidence="3 4">KC615</strain>
    </source>
</reference>
<evidence type="ECO:0000259" key="2">
    <source>
        <dbReference type="PROSITE" id="PS51372"/>
    </source>
</evidence>
<comment type="caution">
    <text evidence="3">The sequence shown here is derived from an EMBL/GenBank/DDBJ whole genome shotgun (WGS) entry which is preliminary data.</text>
</comment>
<gene>
    <name evidence="3" type="ORF">GSM42_00605</name>
</gene>
<evidence type="ECO:0000256" key="1">
    <source>
        <dbReference type="ARBA" id="ARBA00022737"/>
    </source>
</evidence>